<feature type="region of interest" description="Disordered" evidence="1">
    <location>
        <begin position="12"/>
        <end position="35"/>
    </location>
</feature>
<evidence type="ECO:0000313" key="2">
    <source>
        <dbReference type="EMBL" id="KKM81847.1"/>
    </source>
</evidence>
<dbReference type="EMBL" id="LAZR01007956">
    <property type="protein sequence ID" value="KKM81847.1"/>
    <property type="molecule type" value="Genomic_DNA"/>
</dbReference>
<proteinExistence type="predicted"/>
<comment type="caution">
    <text evidence="2">The sequence shown here is derived from an EMBL/GenBank/DDBJ whole genome shotgun (WGS) entry which is preliminary data.</text>
</comment>
<dbReference type="AlphaFoldDB" id="A0A0F9NKK1"/>
<organism evidence="2">
    <name type="scientific">marine sediment metagenome</name>
    <dbReference type="NCBI Taxonomy" id="412755"/>
    <lineage>
        <taxon>unclassified sequences</taxon>
        <taxon>metagenomes</taxon>
        <taxon>ecological metagenomes</taxon>
    </lineage>
</organism>
<gene>
    <name evidence="2" type="ORF">LCGC14_1325670</name>
</gene>
<feature type="compositionally biased region" description="Basic and acidic residues" evidence="1">
    <location>
        <begin position="20"/>
        <end position="34"/>
    </location>
</feature>
<accession>A0A0F9NKK1</accession>
<reference evidence="2" key="1">
    <citation type="journal article" date="2015" name="Nature">
        <title>Complex archaea that bridge the gap between prokaryotes and eukaryotes.</title>
        <authorList>
            <person name="Spang A."/>
            <person name="Saw J.H."/>
            <person name="Jorgensen S.L."/>
            <person name="Zaremba-Niedzwiedzka K."/>
            <person name="Martijn J."/>
            <person name="Lind A.E."/>
            <person name="van Eijk R."/>
            <person name="Schleper C."/>
            <person name="Guy L."/>
            <person name="Ettema T.J."/>
        </authorList>
    </citation>
    <scope>NUCLEOTIDE SEQUENCE</scope>
</reference>
<protein>
    <submittedName>
        <fullName evidence="2">Uncharacterized protein</fullName>
    </submittedName>
</protein>
<evidence type="ECO:0000256" key="1">
    <source>
        <dbReference type="SAM" id="MobiDB-lite"/>
    </source>
</evidence>
<name>A0A0F9NKK1_9ZZZZ</name>
<sequence>MKDKPNCYKCKHRGSLSGDSHSRCEHPINAEPGDRNPVSEIMAIFASVGRGGPVIGDTAVEMNIKGTPHGIRNGWFNWPFNFDPMWLESCNAFEPKKANHTDKERS</sequence>